<dbReference type="STRING" id="282301.A0A267GGH2"/>
<evidence type="ECO:0000256" key="2">
    <source>
        <dbReference type="ARBA" id="ARBA00023055"/>
    </source>
</evidence>
<gene>
    <name evidence="8" type="ORF">BOX15_Mlig027247g1</name>
</gene>
<dbReference type="PROSITE" id="PS01013">
    <property type="entry name" value="OSBP"/>
    <property type="match status" value="1"/>
</dbReference>
<dbReference type="Gene3D" id="3.30.70.3490">
    <property type="match status" value="1"/>
</dbReference>
<dbReference type="Gene3D" id="2.40.160.120">
    <property type="match status" value="1"/>
</dbReference>
<dbReference type="InterPro" id="IPR011993">
    <property type="entry name" value="PH-like_dom_sf"/>
</dbReference>
<reference evidence="8 9" key="1">
    <citation type="submission" date="2017-06" db="EMBL/GenBank/DDBJ databases">
        <title>A platform for efficient transgenesis in Macrostomum lignano, a flatworm model organism for stem cell research.</title>
        <authorList>
            <person name="Berezikov E."/>
        </authorList>
    </citation>
    <scope>NUCLEOTIDE SEQUENCE [LARGE SCALE GENOMIC DNA]</scope>
    <source>
        <strain evidence="8">DV1</strain>
        <tissue evidence="8">Whole organism</tissue>
    </source>
</reference>
<evidence type="ECO:0000313" key="9">
    <source>
        <dbReference type="Proteomes" id="UP000215902"/>
    </source>
</evidence>
<dbReference type="FunFam" id="1.10.287.2720:FF:000001">
    <property type="entry name" value="Oxysterol-binding OBPalpha"/>
    <property type="match status" value="1"/>
</dbReference>
<dbReference type="Proteomes" id="UP000215902">
    <property type="component" value="Unassembled WGS sequence"/>
</dbReference>
<dbReference type="PROSITE" id="PS50003">
    <property type="entry name" value="PH_DOMAIN"/>
    <property type="match status" value="1"/>
</dbReference>
<dbReference type="SUPFAM" id="SSF144000">
    <property type="entry name" value="Oxysterol-binding protein-like"/>
    <property type="match status" value="1"/>
</dbReference>
<evidence type="ECO:0000256" key="3">
    <source>
        <dbReference type="ARBA" id="ARBA00023121"/>
    </source>
</evidence>
<evidence type="ECO:0000259" key="7">
    <source>
        <dbReference type="PROSITE" id="PS50003"/>
    </source>
</evidence>
<protein>
    <recommendedName>
        <fullName evidence="5">Oxysterol-binding protein</fullName>
    </recommendedName>
</protein>
<accession>A0A267GGH2</accession>
<keyword evidence="2 5" id="KW-0445">Lipid transport</keyword>
<comment type="similarity">
    <text evidence="4">Belongs to the OSBP family.</text>
</comment>
<feature type="domain" description="PH" evidence="7">
    <location>
        <begin position="43"/>
        <end position="140"/>
    </location>
</feature>
<evidence type="ECO:0000256" key="5">
    <source>
        <dbReference type="RuleBase" id="RU003845"/>
    </source>
</evidence>
<dbReference type="SMART" id="SM00233">
    <property type="entry name" value="PH"/>
    <property type="match status" value="1"/>
</dbReference>
<dbReference type="AlphaFoldDB" id="A0A267GGH2"/>
<dbReference type="GO" id="GO:0016020">
    <property type="term" value="C:membrane"/>
    <property type="evidence" value="ECO:0007669"/>
    <property type="project" value="TreeGrafter"/>
</dbReference>
<evidence type="ECO:0000256" key="4">
    <source>
        <dbReference type="RuleBase" id="RU003844"/>
    </source>
</evidence>
<dbReference type="PANTHER" id="PTHR10972">
    <property type="entry name" value="OXYSTEROL-BINDING PROTEIN-RELATED"/>
    <property type="match status" value="1"/>
</dbReference>
<dbReference type="EMBL" id="NIVC01000376">
    <property type="protein sequence ID" value="PAA84389.1"/>
    <property type="molecule type" value="Genomic_DNA"/>
</dbReference>
<feature type="region of interest" description="Disordered" evidence="6">
    <location>
        <begin position="174"/>
        <end position="219"/>
    </location>
</feature>
<dbReference type="PANTHER" id="PTHR10972:SF141">
    <property type="entry name" value="OXYSTEROL-BINDING PROTEIN"/>
    <property type="match status" value="1"/>
</dbReference>
<dbReference type="InterPro" id="IPR037239">
    <property type="entry name" value="OSBP_sf"/>
</dbReference>
<name>A0A267GGH2_9PLAT</name>
<keyword evidence="1 5" id="KW-0813">Transport</keyword>
<comment type="caution">
    <text evidence="8">The sequence shown here is derived from an EMBL/GenBank/DDBJ whole genome shotgun (WGS) entry which is preliminary data.</text>
</comment>
<evidence type="ECO:0000256" key="6">
    <source>
        <dbReference type="SAM" id="MobiDB-lite"/>
    </source>
</evidence>
<dbReference type="Gene3D" id="2.30.29.30">
    <property type="entry name" value="Pleckstrin-homology domain (PH domain)/Phosphotyrosine-binding domain (PTB)"/>
    <property type="match status" value="1"/>
</dbReference>
<keyword evidence="9" id="KW-1185">Reference proteome</keyword>
<dbReference type="OrthoDB" id="14833at2759"/>
<sequence>MDTDFDNSLAEMQNLTQFEKQQLKLVMQQAKKFEKEEELLCLRKRIEGNLLKFTNVVKGYQPRWVVLNSEAGLLEYYEKEEHRGLKRRGELPLTFAIVTPSEEDSQTFSVNANTGEVFKLRANDAKERQYWVTRIRAVAEFCSDQCKQLGSFNPASLPDIYGCQSCDQALQDHQQQQQQQQQGLHQKSQSADHSEQPMEQSDRLAPVANRKVSKSHSSGNVSYFPAPVAYQTSGAGSRPPGAGDASAPSLRELSVSLGAAFSGLESLIYSLPGGKPAATEAAEQQSRQLACLDRDVLVAKATALAAIRSLESCRESLTTARLKLNPCSPAVIESFDMLHLSASDLPVLQRLRAASSLTAGSGVRSNNNDQKSLSATNLPAVASSSSTSALPQLSAPGPLSSVPLPEMLEAPLFPVPHADDEEDGPAELESDLGSVEEHKSVILHLLQQLKLGMDLTRVVLPTFILEKRSLLEMFADSMLHPELFLRAADLPDPESRMVAVLEWFLTSFHAGRKGAIAKKPYNPLIGETFHCSWLLGDGSTQLVYTAEQVSHHPPVTAFYLECPQKQIWLNASIYTKSKFMGMSIGVNMIGKLQLHLLGHGEVYSIQLPSAYARSILTVPWVELGDKVGISCTKSRFSASVIFHTKPFYGGKLHRISAEVRSPAGGVARRVSGEWSGQLEFENPATGERRQLHVAQLPALPKRVRPRRQQRAYESRRLWESVTEALRAGDIAKATEEKKKLEDRQRNCGRYRRDHGLQFPVKYFIRDEEGDWIFKQPLQSGQATTVA</sequence>
<dbReference type="Pfam" id="PF00169">
    <property type="entry name" value="PH"/>
    <property type="match status" value="1"/>
</dbReference>
<dbReference type="GO" id="GO:0005829">
    <property type="term" value="C:cytosol"/>
    <property type="evidence" value="ECO:0007669"/>
    <property type="project" value="TreeGrafter"/>
</dbReference>
<dbReference type="InterPro" id="IPR000648">
    <property type="entry name" value="Oxysterol-bd"/>
</dbReference>
<dbReference type="Gene3D" id="1.10.287.2720">
    <property type="match status" value="1"/>
</dbReference>
<organism evidence="8 9">
    <name type="scientific">Macrostomum lignano</name>
    <dbReference type="NCBI Taxonomy" id="282301"/>
    <lineage>
        <taxon>Eukaryota</taxon>
        <taxon>Metazoa</taxon>
        <taxon>Spiralia</taxon>
        <taxon>Lophotrochozoa</taxon>
        <taxon>Platyhelminthes</taxon>
        <taxon>Rhabditophora</taxon>
        <taxon>Macrostomorpha</taxon>
        <taxon>Macrostomida</taxon>
        <taxon>Macrostomidae</taxon>
        <taxon>Macrostomum</taxon>
    </lineage>
</organism>
<evidence type="ECO:0000313" key="8">
    <source>
        <dbReference type="EMBL" id="PAA84389.1"/>
    </source>
</evidence>
<evidence type="ECO:0000256" key="1">
    <source>
        <dbReference type="ARBA" id="ARBA00022448"/>
    </source>
</evidence>
<feature type="compositionally biased region" description="Low complexity" evidence="6">
    <location>
        <begin position="174"/>
        <end position="189"/>
    </location>
</feature>
<feature type="compositionally biased region" description="Basic and acidic residues" evidence="6">
    <location>
        <begin position="190"/>
        <end position="202"/>
    </location>
</feature>
<proteinExistence type="inferred from homology"/>
<dbReference type="Pfam" id="PF01237">
    <property type="entry name" value="Oxysterol_BP"/>
    <property type="match status" value="1"/>
</dbReference>
<dbReference type="GO" id="GO:0032934">
    <property type="term" value="F:sterol binding"/>
    <property type="evidence" value="ECO:0007669"/>
    <property type="project" value="TreeGrafter"/>
</dbReference>
<dbReference type="SUPFAM" id="SSF50729">
    <property type="entry name" value="PH domain-like"/>
    <property type="match status" value="1"/>
</dbReference>
<keyword evidence="3" id="KW-0446">Lipid-binding</keyword>
<dbReference type="InterPro" id="IPR001849">
    <property type="entry name" value="PH_domain"/>
</dbReference>
<dbReference type="GO" id="GO:0006869">
    <property type="term" value="P:lipid transport"/>
    <property type="evidence" value="ECO:0007669"/>
    <property type="project" value="UniProtKB-KW"/>
</dbReference>
<dbReference type="InterPro" id="IPR018494">
    <property type="entry name" value="Oxysterol-bd_CS"/>
</dbReference>